<protein>
    <submittedName>
        <fullName evidence="6">Substrate-binding protein</fullName>
    </submittedName>
</protein>
<dbReference type="Gene3D" id="3.10.105.10">
    <property type="entry name" value="Dipeptide-binding Protein, Domain 3"/>
    <property type="match status" value="1"/>
</dbReference>
<dbReference type="RefSeq" id="WP_244458314.1">
    <property type="nucleotide sequence ID" value="NZ_AP025637.1"/>
</dbReference>
<organism evidence="6 7">
    <name type="scientific">Roseomonas fluvialis</name>
    <dbReference type="NCBI Taxonomy" id="1750527"/>
    <lineage>
        <taxon>Bacteria</taxon>
        <taxon>Pseudomonadati</taxon>
        <taxon>Pseudomonadota</taxon>
        <taxon>Alphaproteobacteria</taxon>
        <taxon>Acetobacterales</taxon>
        <taxon>Roseomonadaceae</taxon>
        <taxon>Roseomonas</taxon>
    </lineage>
</organism>
<evidence type="ECO:0000256" key="2">
    <source>
        <dbReference type="ARBA" id="ARBA00005695"/>
    </source>
</evidence>
<dbReference type="Gene3D" id="3.40.190.10">
    <property type="entry name" value="Periplasmic binding protein-like II"/>
    <property type="match status" value="1"/>
</dbReference>
<feature type="domain" description="Solute-binding protein family 5" evidence="5">
    <location>
        <begin position="69"/>
        <end position="418"/>
    </location>
</feature>
<evidence type="ECO:0000313" key="6">
    <source>
        <dbReference type="EMBL" id="BDG71018.1"/>
    </source>
</evidence>
<evidence type="ECO:0000259" key="5">
    <source>
        <dbReference type="Pfam" id="PF00496"/>
    </source>
</evidence>
<dbReference type="Proteomes" id="UP000831327">
    <property type="component" value="Chromosome"/>
</dbReference>
<dbReference type="PANTHER" id="PTHR30290">
    <property type="entry name" value="PERIPLASMIC BINDING COMPONENT OF ABC TRANSPORTER"/>
    <property type="match status" value="1"/>
</dbReference>
<dbReference type="PANTHER" id="PTHR30290:SF38">
    <property type="entry name" value="D,D-DIPEPTIDE-BINDING PERIPLASMIC PROTEIN DDPA-RELATED"/>
    <property type="match status" value="1"/>
</dbReference>
<comment type="subcellular location">
    <subcellularLocation>
        <location evidence="1">Periplasm</location>
    </subcellularLocation>
</comment>
<feature type="chain" id="PRO_5045633127" evidence="4">
    <location>
        <begin position="21"/>
        <end position="521"/>
    </location>
</feature>
<sequence>MRRRPLLATLAAALAHPTLAQPAAARTLRFIPIADLGPIDPIVTTTYITRNHAYLVWDTLYGLDARYRPQPQMAAGHTVEQDGRLVRITLRPDLVFHDGTQVRARDAVASIRRWSTRDGLGQTLLAETDALSAPDDATIQFRLKRPFPLLFDALAKTSPPVCFIMPERLAQTDPAVPVREAIGSGPYRFLADERVSGARVAYARFDGYRPREDGTPSGTAGPKRAWFDRVEWSVIPDASTAAAALQNNEADWWEFPTPDLLPLLRRRPELAIENPDPAGFLGVLRFNQLHAPFNDPAMRRALLPAVGQPDFMQAVAGTAPGAWTEGVGFFPPGSPSASDAGMAALLGPRDPRAARAALAGVPVTVIGPTDYPNVQALTEVGADLLRRAGARVDYAPSDWATVVQRRANRGAPAQGGWNMLFTFFSGVDFLNPAVHLMLRGNGAAAWPGWPTAPRVEALRAAWMQAETAAQPQLAREAQEAAFEELPYIPLGQFFQPTAFRRELSGMLQGPTVFWNIQRRGG</sequence>
<evidence type="ECO:0000256" key="3">
    <source>
        <dbReference type="ARBA" id="ARBA00022729"/>
    </source>
</evidence>
<keyword evidence="7" id="KW-1185">Reference proteome</keyword>
<proteinExistence type="inferred from homology"/>
<dbReference type="InterPro" id="IPR000914">
    <property type="entry name" value="SBP_5_dom"/>
</dbReference>
<dbReference type="CDD" id="cd08502">
    <property type="entry name" value="PBP2_NikA_DppA_OppA_like_16"/>
    <property type="match status" value="1"/>
</dbReference>
<feature type="signal peptide" evidence="4">
    <location>
        <begin position="1"/>
        <end position="20"/>
    </location>
</feature>
<dbReference type="InterPro" id="IPR039424">
    <property type="entry name" value="SBP_5"/>
</dbReference>
<dbReference type="EMBL" id="AP025637">
    <property type="protein sequence ID" value="BDG71018.1"/>
    <property type="molecule type" value="Genomic_DNA"/>
</dbReference>
<dbReference type="Pfam" id="PF00496">
    <property type="entry name" value="SBP_bac_5"/>
    <property type="match status" value="1"/>
</dbReference>
<gene>
    <name evidence="6" type="ORF">Rmf_09470</name>
</gene>
<comment type="similarity">
    <text evidence="2">Belongs to the bacterial solute-binding protein 5 family.</text>
</comment>
<dbReference type="SUPFAM" id="SSF53850">
    <property type="entry name" value="Periplasmic binding protein-like II"/>
    <property type="match status" value="1"/>
</dbReference>
<evidence type="ECO:0000256" key="1">
    <source>
        <dbReference type="ARBA" id="ARBA00004418"/>
    </source>
</evidence>
<keyword evidence="3 4" id="KW-0732">Signal</keyword>
<name>A0ABM7XZV2_9PROT</name>
<evidence type="ECO:0000313" key="7">
    <source>
        <dbReference type="Proteomes" id="UP000831327"/>
    </source>
</evidence>
<evidence type="ECO:0000256" key="4">
    <source>
        <dbReference type="SAM" id="SignalP"/>
    </source>
</evidence>
<reference evidence="6 7" key="1">
    <citation type="journal article" date="2016" name="Microbes Environ.">
        <title>Phylogenetically diverse aerobic anoxygenic phototrophic bacteria isolated from epilithic biofilms in Tama river, Japan.</title>
        <authorList>
            <person name="Hirose S."/>
            <person name="Matsuura K."/>
            <person name="Haruta S."/>
        </authorList>
    </citation>
    <scope>NUCLEOTIDE SEQUENCE [LARGE SCALE GENOMIC DNA]</scope>
    <source>
        <strain evidence="6 7">S08</strain>
    </source>
</reference>
<accession>A0ABM7XZV2</accession>